<gene>
    <name evidence="2" type="ORF">ALQ04_04080</name>
</gene>
<feature type="signal peptide" evidence="1">
    <location>
        <begin position="1"/>
        <end position="18"/>
    </location>
</feature>
<protein>
    <recommendedName>
        <fullName evidence="4">Lipoprotein</fullName>
    </recommendedName>
</protein>
<comment type="caution">
    <text evidence="2">The sequence shown here is derived from an EMBL/GenBank/DDBJ whole genome shotgun (WGS) entry which is preliminary data.</text>
</comment>
<dbReference type="RefSeq" id="WP_122315255.1">
    <property type="nucleotide sequence ID" value="NZ_RBRE01000035.1"/>
</dbReference>
<name>A0A3M4M1Y2_PSECI</name>
<proteinExistence type="predicted"/>
<sequence>MHKIAVLPLLFFPLIAFADCTEHLQTWASTLQPDLKFDSARAVCKVNPANPGQVLAALPFAETVDADGQGDYGLGVLVASAANGEIIARQYQRAAISSDAFRFESLSLDTARYQLAAKIRAFGVRISHEGSSRVNPFGSTALNLYVLEGSTLRPVLKALEVISSSGEWDGMCAGDFSRSERTLSIADKGQHGFASLTIDQKIIGTQNLRKGEDCQRIKGKPASARFTLDYDGSQYNVPKELSPL</sequence>
<evidence type="ECO:0008006" key="4">
    <source>
        <dbReference type="Google" id="ProtNLM"/>
    </source>
</evidence>
<reference evidence="2 3" key="1">
    <citation type="submission" date="2018-08" db="EMBL/GenBank/DDBJ databases">
        <title>Recombination of ecologically and evolutionarily significant loci maintains genetic cohesion in the Pseudomonas syringae species complex.</title>
        <authorList>
            <person name="Dillon M."/>
            <person name="Thakur S."/>
            <person name="Almeida R.N.D."/>
            <person name="Weir B.S."/>
            <person name="Guttman D.S."/>
        </authorList>
    </citation>
    <scope>NUCLEOTIDE SEQUENCE [LARGE SCALE GENOMIC DNA]</scope>
    <source>
        <strain evidence="2 3">ICMP 3353</strain>
    </source>
</reference>
<organism evidence="2 3">
    <name type="scientific">Pseudomonas cichorii</name>
    <dbReference type="NCBI Taxonomy" id="36746"/>
    <lineage>
        <taxon>Bacteria</taxon>
        <taxon>Pseudomonadati</taxon>
        <taxon>Pseudomonadota</taxon>
        <taxon>Gammaproteobacteria</taxon>
        <taxon>Pseudomonadales</taxon>
        <taxon>Pseudomonadaceae</taxon>
        <taxon>Pseudomonas</taxon>
    </lineage>
</organism>
<feature type="chain" id="PRO_5017929933" description="Lipoprotein" evidence="1">
    <location>
        <begin position="19"/>
        <end position="244"/>
    </location>
</feature>
<evidence type="ECO:0000256" key="1">
    <source>
        <dbReference type="SAM" id="SignalP"/>
    </source>
</evidence>
<dbReference type="OrthoDB" id="7202514at2"/>
<dbReference type="Proteomes" id="UP000277236">
    <property type="component" value="Unassembled WGS sequence"/>
</dbReference>
<accession>A0A3M4M1Y2</accession>
<evidence type="ECO:0000313" key="2">
    <source>
        <dbReference type="EMBL" id="RMQ47776.1"/>
    </source>
</evidence>
<dbReference type="AlphaFoldDB" id="A0A3M4M1Y2"/>
<keyword evidence="1" id="KW-0732">Signal</keyword>
<dbReference type="EMBL" id="RBRE01000035">
    <property type="protein sequence ID" value="RMQ47776.1"/>
    <property type="molecule type" value="Genomic_DNA"/>
</dbReference>
<evidence type="ECO:0000313" key="3">
    <source>
        <dbReference type="Proteomes" id="UP000277236"/>
    </source>
</evidence>